<protein>
    <recommendedName>
        <fullName evidence="1">Alpha/beta hydrolase fold-3 domain-containing protein</fullName>
    </recommendedName>
</protein>
<dbReference type="EMBL" id="LSCR01000043">
    <property type="protein sequence ID" value="KXB32880.1"/>
    <property type="molecule type" value="Genomic_DNA"/>
</dbReference>
<reference evidence="3" key="1">
    <citation type="submission" date="2016-01" db="EMBL/GenBank/DDBJ databases">
        <authorList>
            <person name="Mitreva M."/>
            <person name="Pepin K.H."/>
            <person name="Mihindukulasuriya K.A."/>
            <person name="Fulton R."/>
            <person name="Fronick C."/>
            <person name="O'Laughlin M."/>
            <person name="Miner T."/>
            <person name="Herter B."/>
            <person name="Rosa B.A."/>
            <person name="Cordes M."/>
            <person name="Tomlinson C."/>
            <person name="Wollam A."/>
            <person name="Palsikar V.B."/>
            <person name="Mardis E.R."/>
            <person name="Wilson R.K."/>
        </authorList>
    </citation>
    <scope>NUCLEOTIDE SEQUENCE [LARGE SCALE GENOMIC DNA]</scope>
    <source>
        <strain evidence="3">DNF00019</strain>
    </source>
</reference>
<evidence type="ECO:0000313" key="2">
    <source>
        <dbReference type="EMBL" id="KXB32880.1"/>
    </source>
</evidence>
<sequence>MSLTYKIASETVRLLGVKKIFKKPKKEILEYADKHNAKSNFDIDKAMKRAGKKKYFLFDRKVMGFRVLIYQKNENPEKGAVLYLFGGGMITGPDRLDFSLSERIMEKTGKDVWFLFYPLCTADRNIKETYEVCFETYKLMTEIYKEENIGVLGFSSGACLALGIFLHNNALGKPLPMPGKIIAVSPGGLPNNNKAESKEIWEKLEALSPKDIMIDPAYFNTAREIMTGEEDVPEYMIDGTSGDFSNFPKTYFYYGENECLYAYAKYFEKAMKKYNATHEIIVGAGMCHCYPLLRFFREGREAQDEIIKLLKS</sequence>
<proteinExistence type="predicted"/>
<dbReference type="AlphaFoldDB" id="A0A133XPL9"/>
<dbReference type="Gene3D" id="3.40.50.1820">
    <property type="entry name" value="alpha/beta hydrolase"/>
    <property type="match status" value="1"/>
</dbReference>
<keyword evidence="3" id="KW-1185">Reference proteome</keyword>
<dbReference type="Proteomes" id="UP000070675">
    <property type="component" value="Unassembled WGS sequence"/>
</dbReference>
<evidence type="ECO:0000259" key="1">
    <source>
        <dbReference type="Pfam" id="PF07859"/>
    </source>
</evidence>
<gene>
    <name evidence="2" type="ORF">HMPREF3192_01460</name>
</gene>
<dbReference type="OrthoDB" id="9803828at2"/>
<comment type="caution">
    <text evidence="2">The sequence shown here is derived from an EMBL/GenBank/DDBJ whole genome shotgun (WGS) entry which is preliminary data.</text>
</comment>
<accession>A0A133XPL9</accession>
<dbReference type="GO" id="GO:0016787">
    <property type="term" value="F:hydrolase activity"/>
    <property type="evidence" value="ECO:0007669"/>
    <property type="project" value="InterPro"/>
</dbReference>
<dbReference type="InterPro" id="IPR029058">
    <property type="entry name" value="AB_hydrolase_fold"/>
</dbReference>
<dbReference type="RefSeq" id="WP_066306608.1">
    <property type="nucleotide sequence ID" value="NZ_KQ959516.1"/>
</dbReference>
<name>A0A133XPL9_9ACTN</name>
<evidence type="ECO:0000313" key="3">
    <source>
        <dbReference type="Proteomes" id="UP000070675"/>
    </source>
</evidence>
<dbReference type="SUPFAM" id="SSF53474">
    <property type="entry name" value="alpha/beta-Hydrolases"/>
    <property type="match status" value="1"/>
</dbReference>
<organism evidence="2 3">
    <name type="scientific">Atopobium deltae</name>
    <dbReference type="NCBI Taxonomy" id="1393034"/>
    <lineage>
        <taxon>Bacteria</taxon>
        <taxon>Bacillati</taxon>
        <taxon>Actinomycetota</taxon>
        <taxon>Coriobacteriia</taxon>
        <taxon>Coriobacteriales</taxon>
        <taxon>Atopobiaceae</taxon>
        <taxon>Atopobium</taxon>
    </lineage>
</organism>
<dbReference type="STRING" id="1393034.HMPREF3192_01460"/>
<dbReference type="InterPro" id="IPR013094">
    <property type="entry name" value="AB_hydrolase_3"/>
</dbReference>
<dbReference type="PATRIC" id="fig|1393034.3.peg.1421"/>
<feature type="domain" description="Alpha/beta hydrolase fold-3" evidence="1">
    <location>
        <begin position="81"/>
        <end position="290"/>
    </location>
</feature>
<dbReference type="Pfam" id="PF07859">
    <property type="entry name" value="Abhydrolase_3"/>
    <property type="match status" value="1"/>
</dbReference>